<keyword evidence="12" id="KW-0812">Transmembrane</keyword>
<dbReference type="GO" id="GO:0005524">
    <property type="term" value="F:ATP binding"/>
    <property type="evidence" value="ECO:0007669"/>
    <property type="project" value="UniProtKB-KW"/>
</dbReference>
<reference evidence="14 15" key="1">
    <citation type="submission" date="2019-10" db="EMBL/GenBank/DDBJ databases">
        <title>Genomic and transcriptomic insights into the perfect genentic adaptation of a filamentous nitrogen-fixing cyanobacterium to rice fields.</title>
        <authorList>
            <person name="Chen Z."/>
        </authorList>
    </citation>
    <scope>NUCLEOTIDE SEQUENCE [LARGE SCALE GENOMIC DNA]</scope>
    <source>
        <strain evidence="14">CCNUC1</strain>
    </source>
</reference>
<dbReference type="Pfam" id="PF07719">
    <property type="entry name" value="TPR_2"/>
    <property type="match status" value="1"/>
</dbReference>
<dbReference type="InterPro" id="IPR013105">
    <property type="entry name" value="TPR_2"/>
</dbReference>
<evidence type="ECO:0000256" key="10">
    <source>
        <dbReference type="ARBA" id="ARBA00048679"/>
    </source>
</evidence>
<evidence type="ECO:0000256" key="2">
    <source>
        <dbReference type="ARBA" id="ARBA00022527"/>
    </source>
</evidence>
<proteinExistence type="predicted"/>
<dbReference type="SUPFAM" id="SSF48452">
    <property type="entry name" value="TPR-like"/>
    <property type="match status" value="1"/>
</dbReference>
<keyword evidence="3" id="KW-0808">Transferase</keyword>
<dbReference type="EMBL" id="CP045227">
    <property type="protein sequence ID" value="QFS51851.1"/>
    <property type="molecule type" value="Genomic_DNA"/>
</dbReference>
<keyword evidence="7 11" id="KW-0802">TPR repeat</keyword>
<evidence type="ECO:0000313" key="15">
    <source>
        <dbReference type="Proteomes" id="UP000326678"/>
    </source>
</evidence>
<dbReference type="PANTHER" id="PTHR24363:SF0">
    <property type="entry name" value="SERINE_THREONINE KINASE LIKE DOMAIN CONTAINING 1"/>
    <property type="match status" value="1"/>
</dbReference>
<dbReference type="SMART" id="SM00220">
    <property type="entry name" value="S_TKc"/>
    <property type="match status" value="1"/>
</dbReference>
<dbReference type="InterPro" id="IPR000719">
    <property type="entry name" value="Prot_kinase_dom"/>
</dbReference>
<evidence type="ECO:0000259" key="13">
    <source>
        <dbReference type="PROSITE" id="PS50011"/>
    </source>
</evidence>
<dbReference type="Gene3D" id="1.25.40.10">
    <property type="entry name" value="Tetratricopeptide repeat domain"/>
    <property type="match status" value="2"/>
</dbReference>
<dbReference type="SMART" id="SM00028">
    <property type="entry name" value="TPR"/>
    <property type="match status" value="6"/>
</dbReference>
<dbReference type="Pfam" id="PF13432">
    <property type="entry name" value="TPR_16"/>
    <property type="match status" value="1"/>
</dbReference>
<comment type="catalytic activity">
    <reaction evidence="10">
        <text>L-seryl-[protein] + ATP = O-phospho-L-seryl-[protein] + ADP + H(+)</text>
        <dbReference type="Rhea" id="RHEA:17989"/>
        <dbReference type="Rhea" id="RHEA-COMP:9863"/>
        <dbReference type="Rhea" id="RHEA-COMP:11604"/>
        <dbReference type="ChEBI" id="CHEBI:15378"/>
        <dbReference type="ChEBI" id="CHEBI:29999"/>
        <dbReference type="ChEBI" id="CHEBI:30616"/>
        <dbReference type="ChEBI" id="CHEBI:83421"/>
        <dbReference type="ChEBI" id="CHEBI:456216"/>
        <dbReference type="EC" id="2.7.11.1"/>
    </reaction>
</comment>
<dbReference type="InterPro" id="IPR011990">
    <property type="entry name" value="TPR-like_helical_dom_sf"/>
</dbReference>
<gene>
    <name evidence="14" type="ORF">GXM_09345</name>
</gene>
<feature type="domain" description="Protein kinase" evidence="13">
    <location>
        <begin position="50"/>
        <end position="317"/>
    </location>
</feature>
<dbReference type="InterPro" id="IPR011009">
    <property type="entry name" value="Kinase-like_dom_sf"/>
</dbReference>
<keyword evidence="4" id="KW-0677">Repeat</keyword>
<dbReference type="GO" id="GO:0004674">
    <property type="term" value="F:protein serine/threonine kinase activity"/>
    <property type="evidence" value="ECO:0007669"/>
    <property type="project" value="UniProtKB-KW"/>
</dbReference>
<evidence type="ECO:0000256" key="1">
    <source>
        <dbReference type="ARBA" id="ARBA00012513"/>
    </source>
</evidence>
<name>A0A5P8WGX8_9NOSO</name>
<dbReference type="Gene3D" id="1.10.510.10">
    <property type="entry name" value="Transferase(Phosphotransferase) domain 1"/>
    <property type="match status" value="1"/>
</dbReference>
<evidence type="ECO:0000256" key="8">
    <source>
        <dbReference type="ARBA" id="ARBA00022840"/>
    </source>
</evidence>
<keyword evidence="2" id="KW-0723">Serine/threonine-protein kinase</keyword>
<keyword evidence="5" id="KW-0547">Nucleotide-binding</keyword>
<feature type="repeat" description="TPR" evidence="11">
    <location>
        <begin position="356"/>
        <end position="389"/>
    </location>
</feature>
<dbReference type="KEGG" id="nsh:GXM_09345"/>
<evidence type="ECO:0000256" key="7">
    <source>
        <dbReference type="ARBA" id="ARBA00022803"/>
    </source>
</evidence>
<dbReference type="Proteomes" id="UP000326678">
    <property type="component" value="Chromosome Gxm2"/>
</dbReference>
<feature type="transmembrane region" description="Helical" evidence="12">
    <location>
        <begin position="339"/>
        <end position="360"/>
    </location>
</feature>
<sequence length="625" mass="71199">MSYCINPLCNHRQNPNSDDVEECLSCGTSLLINDRIRLIKPLRALTDNPYNYIEVFEVDDAGTQWNPVRKQRVMKVLKWNSPKLVELIERESLCLQIIRHSGIPRSTIDDFFTFVIHNNSLTLYCLVMDKIEGQNLEQWLEFNSPISQSLALEWLQQLVDILDTVHRSNFFHRDIKPSNIILQPSGQLALVDFGAARQVTDTYLAKVSGSGGTSTGRGGRYEITAISTPLYSPLEQVNGKAVPQSDFYALGRTFVHLITATQLIDLPTDKKTGNLIWRNKASQIDKPFADLIDELMALLPGQRPQTTEIVLQRLEKLPQRIKNYRLANSKIFRFSKYTLMGLVFVGGIFLSIPLAANYLVVQGEISEAANDSQSAQEYFDSAIKINPQVKNYISKFYFDKASRSTQKLRSAKKYYELSIKYNNQDVDIYNNLAFVCQLLNEFECVTINYEKALKLKPDSWSGHYGLGTFYDDQGKKDLAEQQYQLAIKINSQAIPVINNLSRLKNLKGDYNAAIALALQGLQKTKEPKLQAALYKNLGWALFEQNKLGQAKEYLEKAGELDPQRADTYCLLAQVQEALGDNDNSWLNWEACLILESKVPEVFRWRGDVLQRIRLKPNSRQVRTNP</sequence>
<evidence type="ECO:0000313" key="14">
    <source>
        <dbReference type="EMBL" id="QFS51851.1"/>
    </source>
</evidence>
<keyword evidence="12" id="KW-0472">Membrane</keyword>
<dbReference type="InterPro" id="IPR008271">
    <property type="entry name" value="Ser/Thr_kinase_AS"/>
</dbReference>
<dbReference type="PROSITE" id="PS00108">
    <property type="entry name" value="PROTEIN_KINASE_ST"/>
    <property type="match status" value="1"/>
</dbReference>
<evidence type="ECO:0000256" key="3">
    <source>
        <dbReference type="ARBA" id="ARBA00022679"/>
    </source>
</evidence>
<dbReference type="RefSeq" id="WP_225892612.1">
    <property type="nucleotide sequence ID" value="NZ_CP045227.1"/>
</dbReference>
<keyword evidence="12" id="KW-1133">Transmembrane helix</keyword>
<evidence type="ECO:0000256" key="12">
    <source>
        <dbReference type="SAM" id="Phobius"/>
    </source>
</evidence>
<dbReference type="SUPFAM" id="SSF56112">
    <property type="entry name" value="Protein kinase-like (PK-like)"/>
    <property type="match status" value="1"/>
</dbReference>
<dbReference type="EC" id="2.7.11.1" evidence="1"/>
<dbReference type="PROSITE" id="PS50005">
    <property type="entry name" value="TPR"/>
    <property type="match status" value="2"/>
</dbReference>
<evidence type="ECO:0000256" key="11">
    <source>
        <dbReference type="PROSITE-ProRule" id="PRU00339"/>
    </source>
</evidence>
<accession>A0A5P8WGX8</accession>
<dbReference type="Pfam" id="PF00069">
    <property type="entry name" value="Pkinase"/>
    <property type="match status" value="1"/>
</dbReference>
<keyword evidence="6" id="KW-0418">Kinase</keyword>
<dbReference type="NCBIfam" id="NF045510">
    <property type="entry name" value="4Cys_prefix_kin"/>
    <property type="match status" value="1"/>
</dbReference>
<dbReference type="PROSITE" id="PS50011">
    <property type="entry name" value="PROTEIN_KINASE_DOM"/>
    <property type="match status" value="1"/>
</dbReference>
<protein>
    <recommendedName>
        <fullName evidence="1">non-specific serine/threonine protein kinase</fullName>
        <ecNumber evidence="1">2.7.11.1</ecNumber>
    </recommendedName>
</protein>
<evidence type="ECO:0000256" key="6">
    <source>
        <dbReference type="ARBA" id="ARBA00022777"/>
    </source>
</evidence>
<dbReference type="PANTHER" id="PTHR24363">
    <property type="entry name" value="SERINE/THREONINE PROTEIN KINASE"/>
    <property type="match status" value="1"/>
</dbReference>
<evidence type="ECO:0000256" key="5">
    <source>
        <dbReference type="ARBA" id="ARBA00022741"/>
    </source>
</evidence>
<keyword evidence="8" id="KW-0067">ATP-binding</keyword>
<feature type="repeat" description="TPR" evidence="11">
    <location>
        <begin position="531"/>
        <end position="564"/>
    </location>
</feature>
<dbReference type="AlphaFoldDB" id="A0A5P8WGX8"/>
<dbReference type="InterPro" id="IPR019734">
    <property type="entry name" value="TPR_rpt"/>
</dbReference>
<evidence type="ECO:0000256" key="4">
    <source>
        <dbReference type="ARBA" id="ARBA00022737"/>
    </source>
</evidence>
<evidence type="ECO:0000256" key="9">
    <source>
        <dbReference type="ARBA" id="ARBA00047899"/>
    </source>
</evidence>
<comment type="catalytic activity">
    <reaction evidence="9">
        <text>L-threonyl-[protein] + ATP = O-phospho-L-threonyl-[protein] + ADP + H(+)</text>
        <dbReference type="Rhea" id="RHEA:46608"/>
        <dbReference type="Rhea" id="RHEA-COMP:11060"/>
        <dbReference type="Rhea" id="RHEA-COMP:11605"/>
        <dbReference type="ChEBI" id="CHEBI:15378"/>
        <dbReference type="ChEBI" id="CHEBI:30013"/>
        <dbReference type="ChEBI" id="CHEBI:30616"/>
        <dbReference type="ChEBI" id="CHEBI:61977"/>
        <dbReference type="ChEBI" id="CHEBI:456216"/>
        <dbReference type="EC" id="2.7.11.1"/>
    </reaction>
</comment>
<keyword evidence="15" id="KW-1185">Reference proteome</keyword>
<organism evidence="14 15">
    <name type="scientific">Nostoc sphaeroides CCNUC1</name>
    <dbReference type="NCBI Taxonomy" id="2653204"/>
    <lineage>
        <taxon>Bacteria</taxon>
        <taxon>Bacillati</taxon>
        <taxon>Cyanobacteriota</taxon>
        <taxon>Cyanophyceae</taxon>
        <taxon>Nostocales</taxon>
        <taxon>Nostocaceae</taxon>
        <taxon>Nostoc</taxon>
    </lineage>
</organism>